<evidence type="ECO:0000313" key="3">
    <source>
        <dbReference type="EMBL" id="OAD79584.1"/>
    </source>
</evidence>
<organism evidence="3 4">
    <name type="scientific">Phycomyces blakesleeanus (strain ATCC 8743b / DSM 1359 / FGSC 10004 / NBRC 33097 / NRRL 1555)</name>
    <dbReference type="NCBI Taxonomy" id="763407"/>
    <lineage>
        <taxon>Eukaryota</taxon>
        <taxon>Fungi</taxon>
        <taxon>Fungi incertae sedis</taxon>
        <taxon>Mucoromycota</taxon>
        <taxon>Mucoromycotina</taxon>
        <taxon>Mucoromycetes</taxon>
        <taxon>Mucorales</taxon>
        <taxon>Phycomycetaceae</taxon>
        <taxon>Phycomyces</taxon>
    </lineage>
</organism>
<dbReference type="GO" id="GO:0003676">
    <property type="term" value="F:nucleic acid binding"/>
    <property type="evidence" value="ECO:0007669"/>
    <property type="project" value="InterPro"/>
</dbReference>
<dbReference type="GO" id="GO:0005634">
    <property type="term" value="C:nucleus"/>
    <property type="evidence" value="ECO:0007669"/>
    <property type="project" value="TreeGrafter"/>
</dbReference>
<feature type="coiled-coil region" evidence="1">
    <location>
        <begin position="110"/>
        <end position="147"/>
    </location>
</feature>
<accession>A0A167QEH4</accession>
<dbReference type="Proteomes" id="UP000077315">
    <property type="component" value="Unassembled WGS sequence"/>
</dbReference>
<protein>
    <recommendedName>
        <fullName evidence="2">Gfd2/YDR514C-like C-terminal domain-containing protein</fullName>
    </recommendedName>
</protein>
<dbReference type="AlphaFoldDB" id="A0A167QEH4"/>
<evidence type="ECO:0000256" key="1">
    <source>
        <dbReference type="SAM" id="Coils"/>
    </source>
</evidence>
<dbReference type="EMBL" id="KV440972">
    <property type="protein sequence ID" value="OAD79584.1"/>
    <property type="molecule type" value="Genomic_DNA"/>
</dbReference>
<keyword evidence="1" id="KW-0175">Coiled coil</keyword>
<dbReference type="GeneID" id="28995577"/>
<dbReference type="SUPFAM" id="SSF53098">
    <property type="entry name" value="Ribonuclease H-like"/>
    <property type="match status" value="1"/>
</dbReference>
<dbReference type="InParanoid" id="A0A167QEH4"/>
<evidence type="ECO:0000259" key="2">
    <source>
        <dbReference type="Pfam" id="PF21762"/>
    </source>
</evidence>
<dbReference type="Gene3D" id="3.30.420.10">
    <property type="entry name" value="Ribonuclease H-like superfamily/Ribonuclease H"/>
    <property type="match status" value="1"/>
</dbReference>
<dbReference type="Pfam" id="PF21762">
    <property type="entry name" value="DEDDh_C"/>
    <property type="match status" value="1"/>
</dbReference>
<evidence type="ECO:0000313" key="4">
    <source>
        <dbReference type="Proteomes" id="UP000077315"/>
    </source>
</evidence>
<proteinExistence type="predicted"/>
<dbReference type="STRING" id="763407.A0A167QEH4"/>
<dbReference type="PANTHER" id="PTHR28083:SF1">
    <property type="entry name" value="GOOD FOR FULL DBP5 ACTIVITY PROTEIN 2"/>
    <property type="match status" value="1"/>
</dbReference>
<reference evidence="4" key="1">
    <citation type="submission" date="2015-06" db="EMBL/GenBank/DDBJ databases">
        <title>Expansion of signal transduction pathways in fungi by whole-genome duplication.</title>
        <authorList>
            <consortium name="DOE Joint Genome Institute"/>
            <person name="Corrochano L.M."/>
            <person name="Kuo A."/>
            <person name="Marcet-Houben M."/>
            <person name="Polaino S."/>
            <person name="Salamov A."/>
            <person name="Villalobos J.M."/>
            <person name="Alvarez M.I."/>
            <person name="Avalos J."/>
            <person name="Benito E.P."/>
            <person name="Benoit I."/>
            <person name="Burger G."/>
            <person name="Camino L.P."/>
            <person name="Canovas D."/>
            <person name="Cerda-Olmedo E."/>
            <person name="Cheng J.-F."/>
            <person name="Dominguez A."/>
            <person name="Elias M."/>
            <person name="Eslava A.P."/>
            <person name="Glaser F."/>
            <person name="Grimwood J."/>
            <person name="Gutierrez G."/>
            <person name="Heitman J."/>
            <person name="Henrissat B."/>
            <person name="Iturriaga E.A."/>
            <person name="Lang B.F."/>
            <person name="Lavin J.L."/>
            <person name="Lee S."/>
            <person name="Li W."/>
            <person name="Lindquist E."/>
            <person name="Lopez-Garcia S."/>
            <person name="Luque E.M."/>
            <person name="Marcos A.T."/>
            <person name="Martin J."/>
            <person name="McCluskey K."/>
            <person name="Medina H.R."/>
            <person name="Miralles-Duran A."/>
            <person name="Miyazaki A."/>
            <person name="Munoz-Torres E."/>
            <person name="Oguiza J.A."/>
            <person name="Ohm R."/>
            <person name="Olmedo M."/>
            <person name="Orejas M."/>
            <person name="Ortiz-Castellanos L."/>
            <person name="Pisabarro A.G."/>
            <person name="Rodriguez-Romero J."/>
            <person name="Ruiz-Herrera J."/>
            <person name="Ruiz-Vazquez R."/>
            <person name="Sanz C."/>
            <person name="Schackwitz W."/>
            <person name="Schmutz J."/>
            <person name="Shahriari M."/>
            <person name="Shelest E."/>
            <person name="Silva-Franco F."/>
            <person name="Soanes D."/>
            <person name="Syed K."/>
            <person name="Tagua V.G."/>
            <person name="Talbot N.J."/>
            <person name="Thon M."/>
            <person name="De vries R.P."/>
            <person name="Wiebenga A."/>
            <person name="Yadav J.S."/>
            <person name="Braun E.L."/>
            <person name="Baker S."/>
            <person name="Garre V."/>
            <person name="Horwitz B."/>
            <person name="Torres-Martinez S."/>
            <person name="Idnurm A."/>
            <person name="Herrera-Estrella A."/>
            <person name="Gabaldon T."/>
            <person name="Grigoriev I.V."/>
        </authorList>
    </citation>
    <scope>NUCLEOTIDE SEQUENCE [LARGE SCALE GENOMIC DNA]</scope>
    <source>
        <strain evidence="4">NRRL 1555(-)</strain>
    </source>
</reference>
<dbReference type="RefSeq" id="XP_018297624.1">
    <property type="nucleotide sequence ID" value="XM_018434671.1"/>
</dbReference>
<dbReference type="InterPro" id="IPR036397">
    <property type="entry name" value="RNaseH_sf"/>
</dbReference>
<dbReference type="InterPro" id="IPR012337">
    <property type="entry name" value="RNaseH-like_sf"/>
</dbReference>
<feature type="domain" description="Gfd2/YDR514C-like C-terminal" evidence="2">
    <location>
        <begin position="147"/>
        <end position="327"/>
    </location>
</feature>
<gene>
    <name evidence="3" type="ORF">PHYBLDRAFT_162641</name>
</gene>
<sequence length="351" mass="40935">MVKTYFPWSFVKDSWYKQYHPYGEEIIQRIRPVLEATQLFEPELPENAFYTGQNSNGVVSVYITAEALEKVRQELENVTREILLPFPDPISEQPEPVDLEVQELTSTVALLRLSKRVKKINKRNERMKQAEEELKMSKELIEKKKNVFCSIDIEAWERDQSLLLEIGWSMYDSKTDLYMDQHYLINTYKHLKNGNFVEDNKLRFQFGTSVWSTLPQALNELKKDLDWAVERDGEVILVGHGFESDLKYLSKHKFRWPGTRPGENDSEDVHKSAVTWILNTDTLYAASIHDLHNPPSLGKTLKLFDIDTWCLHNAGNDAHYTLQLFLALVSKENEERLRKLKEEKEQGTPTG</sequence>
<dbReference type="VEuPathDB" id="FungiDB:PHYBLDRAFT_162641"/>
<dbReference type="OrthoDB" id="5953249at2759"/>
<dbReference type="InterPro" id="IPR040151">
    <property type="entry name" value="Gfd2/YDR514C-like"/>
</dbReference>
<dbReference type="InterPro" id="IPR048519">
    <property type="entry name" value="Gfd2/YDR514C-like_C"/>
</dbReference>
<name>A0A167QEH4_PHYB8</name>
<dbReference type="PANTHER" id="PTHR28083">
    <property type="entry name" value="GOOD FOR FULL DBP5 ACTIVITY PROTEIN 2"/>
    <property type="match status" value="1"/>
</dbReference>
<keyword evidence="4" id="KW-1185">Reference proteome</keyword>